<dbReference type="STRING" id="329726.AM1_1022"/>
<sequence length="261" mass="30470">MINFQNLKTYESRGIIQHYTQLQQLQPAESAILSQLKDQLSTMSMLDMGVGGGRTTQHFAKLAANYRGIDYSAGMISACQKRFANSIDPDSFAVCDARDMSCFADNTFDFILFSFNGIDYIEHCDRIQVLQEIQRVGKPGSYFCFSTHNLQGMEQVFNWRSHLSYNPVNTYTELVIWALYRLFNRSYSLKQLQSSAHAMIRDEPHNFRLRTYHIRPQEQLDQLESGFKNIKVYSWQRGIEISHEDLPAILEMWLYYFCEIK</sequence>
<dbReference type="SUPFAM" id="SSF53335">
    <property type="entry name" value="S-adenosyl-L-methionine-dependent methyltransferases"/>
    <property type="match status" value="1"/>
</dbReference>
<organism evidence="2 3">
    <name type="scientific">Acaryochloris marina (strain MBIC 11017)</name>
    <dbReference type="NCBI Taxonomy" id="329726"/>
    <lineage>
        <taxon>Bacteria</taxon>
        <taxon>Bacillati</taxon>
        <taxon>Cyanobacteriota</taxon>
        <taxon>Cyanophyceae</taxon>
        <taxon>Acaryochloridales</taxon>
        <taxon>Acaryochloridaceae</taxon>
        <taxon>Acaryochloris</taxon>
    </lineage>
</organism>
<proteinExistence type="predicted"/>
<dbReference type="InterPro" id="IPR050508">
    <property type="entry name" value="Methyltransf_Superfamily"/>
</dbReference>
<dbReference type="Gene3D" id="3.40.50.150">
    <property type="entry name" value="Vaccinia Virus protein VP39"/>
    <property type="match status" value="1"/>
</dbReference>
<dbReference type="Proteomes" id="UP000000268">
    <property type="component" value="Chromosome"/>
</dbReference>
<dbReference type="HOGENOM" id="CLU_1041027_0_0_3"/>
<name>B0C0T8_ACAM1</name>
<reference evidence="2 3" key="1">
    <citation type="journal article" date="2008" name="Proc. Natl. Acad. Sci. U.S.A.">
        <title>Niche adaptation and genome expansion in the chlorophyll d-producing cyanobacterium Acaryochloris marina.</title>
        <authorList>
            <person name="Swingley W.D."/>
            <person name="Chen M."/>
            <person name="Cheung P.C."/>
            <person name="Conrad A.L."/>
            <person name="Dejesa L.C."/>
            <person name="Hao J."/>
            <person name="Honchak B.M."/>
            <person name="Karbach L.E."/>
            <person name="Kurdoglu A."/>
            <person name="Lahiri S."/>
            <person name="Mastrian S.D."/>
            <person name="Miyashita H."/>
            <person name="Page L."/>
            <person name="Ramakrishna P."/>
            <person name="Satoh S."/>
            <person name="Sattley W.M."/>
            <person name="Shimada Y."/>
            <person name="Taylor H.L."/>
            <person name="Tomo T."/>
            <person name="Tsuchiya T."/>
            <person name="Wang Z.T."/>
            <person name="Raymond J."/>
            <person name="Mimuro M."/>
            <person name="Blankenship R.E."/>
            <person name="Touchman J.W."/>
        </authorList>
    </citation>
    <scope>NUCLEOTIDE SEQUENCE [LARGE SCALE GENOMIC DNA]</scope>
    <source>
        <strain evidence="3">MBIC 11017</strain>
    </source>
</reference>
<dbReference type="PANTHER" id="PTHR42912:SF93">
    <property type="entry name" value="N6-ADENOSINE-METHYLTRANSFERASE TMT1A"/>
    <property type="match status" value="1"/>
</dbReference>
<dbReference type="GO" id="GO:0008757">
    <property type="term" value="F:S-adenosylmethionine-dependent methyltransferase activity"/>
    <property type="evidence" value="ECO:0007669"/>
    <property type="project" value="InterPro"/>
</dbReference>
<dbReference type="InterPro" id="IPR013216">
    <property type="entry name" value="Methyltransf_11"/>
</dbReference>
<dbReference type="RefSeq" id="WP_012161620.1">
    <property type="nucleotide sequence ID" value="NC_009925.1"/>
</dbReference>
<feature type="domain" description="Methyltransferase type 11" evidence="1">
    <location>
        <begin position="46"/>
        <end position="145"/>
    </location>
</feature>
<dbReference type="KEGG" id="amr:AM1_1022"/>
<dbReference type="eggNOG" id="COG2226">
    <property type="taxonomic scope" value="Bacteria"/>
</dbReference>
<evidence type="ECO:0000259" key="1">
    <source>
        <dbReference type="Pfam" id="PF08241"/>
    </source>
</evidence>
<dbReference type="AlphaFoldDB" id="B0C0T8"/>
<dbReference type="OrthoDB" id="9810615at2"/>
<accession>B0C0T8</accession>
<dbReference type="Pfam" id="PF08241">
    <property type="entry name" value="Methyltransf_11"/>
    <property type="match status" value="1"/>
</dbReference>
<dbReference type="InterPro" id="IPR029063">
    <property type="entry name" value="SAM-dependent_MTases_sf"/>
</dbReference>
<dbReference type="EMBL" id="CP000828">
    <property type="protein sequence ID" value="ABW26062.1"/>
    <property type="molecule type" value="Genomic_DNA"/>
</dbReference>
<dbReference type="CDD" id="cd02440">
    <property type="entry name" value="AdoMet_MTases"/>
    <property type="match status" value="1"/>
</dbReference>
<evidence type="ECO:0000313" key="3">
    <source>
        <dbReference type="Proteomes" id="UP000000268"/>
    </source>
</evidence>
<keyword evidence="3" id="KW-1185">Reference proteome</keyword>
<protein>
    <recommendedName>
        <fullName evidence="1">Methyltransferase type 11 domain-containing protein</fullName>
    </recommendedName>
</protein>
<evidence type="ECO:0000313" key="2">
    <source>
        <dbReference type="EMBL" id="ABW26062.1"/>
    </source>
</evidence>
<gene>
    <name evidence="2" type="ordered locus">AM1_1022</name>
</gene>
<dbReference type="PANTHER" id="PTHR42912">
    <property type="entry name" value="METHYLTRANSFERASE"/>
    <property type="match status" value="1"/>
</dbReference>